<accession>A0A7I7K7A1</accession>
<reference evidence="1 2" key="1">
    <citation type="journal article" date="2019" name="Emerg. Microbes Infect.">
        <title>Comprehensive subspecies identification of 175 nontuberculous mycobacteria species based on 7547 genomic profiles.</title>
        <authorList>
            <person name="Matsumoto Y."/>
            <person name="Kinjo T."/>
            <person name="Motooka D."/>
            <person name="Nabeya D."/>
            <person name="Jung N."/>
            <person name="Uechi K."/>
            <person name="Horii T."/>
            <person name="Iida T."/>
            <person name="Fujita J."/>
            <person name="Nakamura S."/>
        </authorList>
    </citation>
    <scope>NUCLEOTIDE SEQUENCE [LARGE SCALE GENOMIC DNA]</scope>
    <source>
        <strain evidence="1 2">JCM 6396</strain>
    </source>
</reference>
<evidence type="ECO:0000313" key="1">
    <source>
        <dbReference type="EMBL" id="BBX19409.1"/>
    </source>
</evidence>
<protein>
    <submittedName>
        <fullName evidence="1">Uncharacterized protein</fullName>
    </submittedName>
</protein>
<name>A0A7I7K7A1_9MYCO</name>
<dbReference type="EMBL" id="AP022563">
    <property type="protein sequence ID" value="BBX19409.1"/>
    <property type="molecule type" value="Genomic_DNA"/>
</dbReference>
<proteinExistence type="predicted"/>
<dbReference type="KEGG" id="mdu:MDUV_42690"/>
<organism evidence="1 2">
    <name type="scientific">Mycolicibacterium duvalii</name>
    <dbReference type="NCBI Taxonomy" id="39688"/>
    <lineage>
        <taxon>Bacteria</taxon>
        <taxon>Bacillati</taxon>
        <taxon>Actinomycetota</taxon>
        <taxon>Actinomycetes</taxon>
        <taxon>Mycobacteriales</taxon>
        <taxon>Mycobacteriaceae</taxon>
        <taxon>Mycolicibacterium</taxon>
    </lineage>
</organism>
<gene>
    <name evidence="1" type="ORF">MDUV_42690</name>
</gene>
<dbReference type="Proteomes" id="UP000467006">
    <property type="component" value="Chromosome"/>
</dbReference>
<dbReference type="AlphaFoldDB" id="A0A7I7K7A1"/>
<keyword evidence="2" id="KW-1185">Reference proteome</keyword>
<evidence type="ECO:0000313" key="2">
    <source>
        <dbReference type="Proteomes" id="UP000467006"/>
    </source>
</evidence>
<sequence length="81" mass="8833">MEKGRRRRSVVYRRGNRVSEQSHMGLSGLAAGAVVLASLSSAVPGMESALPEANSFLSGCQQFGNIAWDRNVVWLNRSRQA</sequence>